<keyword evidence="9" id="KW-1185">Reference proteome</keyword>
<dbReference type="Proteomes" id="UP001497516">
    <property type="component" value="Chromosome 5"/>
</dbReference>
<evidence type="ECO:0000256" key="1">
    <source>
        <dbReference type="ARBA" id="ARBA00004123"/>
    </source>
</evidence>
<sequence>MEWQQPCDHFFRIILHSTMTTKKLRLAKLFVETRLDELSETVTLKTPNSEAWTNGLTVNNVRRNKTPEAWLDAGFGEFLESLSISYGHFLVFEYRGWSTFKVAVYDKTTCEILYPPRSNESPMAESEEESRGGTEEHHNGEESDDDDDGGVLFVGTSFLSPRDDSSSSSAKARPQETAAETGAVAEWDALLNEMMESNIETCHKAFTFLKMPLRSKEAFRRAIARPPANPSAILVLSSYAPYLPGEFSRRYLGRTDMKGYGSWMKLEVAGGGGGGRQWPVLIRPHCTGVVFGKYWINFSTDNGLVEGDVCLFEFISVKVLKVHIFRASV</sequence>
<dbReference type="SUPFAM" id="SSF101936">
    <property type="entry name" value="DNA-binding pseudobarrel domain"/>
    <property type="match status" value="2"/>
</dbReference>
<dbReference type="InterPro" id="IPR015300">
    <property type="entry name" value="DNA-bd_pseudobarrel_sf"/>
</dbReference>
<feature type="domain" description="TF-B3" evidence="7">
    <location>
        <begin position="275"/>
        <end position="328"/>
    </location>
</feature>
<name>A0AAV2EUZ3_9ROSI</name>
<dbReference type="SMART" id="SM01019">
    <property type="entry name" value="B3"/>
    <property type="match status" value="2"/>
</dbReference>
<dbReference type="Gene3D" id="2.40.330.10">
    <property type="entry name" value="DNA-binding pseudobarrel domain"/>
    <property type="match status" value="2"/>
</dbReference>
<evidence type="ECO:0000256" key="2">
    <source>
        <dbReference type="ARBA" id="ARBA00023015"/>
    </source>
</evidence>
<proteinExistence type="predicted"/>
<dbReference type="InterPro" id="IPR050655">
    <property type="entry name" value="Plant_B3_domain"/>
</dbReference>
<dbReference type="GO" id="GO:0005634">
    <property type="term" value="C:nucleus"/>
    <property type="evidence" value="ECO:0007669"/>
    <property type="project" value="UniProtKB-SubCell"/>
</dbReference>
<dbReference type="CDD" id="cd10017">
    <property type="entry name" value="B3_DNA"/>
    <property type="match status" value="2"/>
</dbReference>
<dbReference type="PANTHER" id="PTHR31920:SF147">
    <property type="entry name" value="TF-B3 DOMAIN-CONTAINING PROTEIN"/>
    <property type="match status" value="1"/>
</dbReference>
<dbReference type="GO" id="GO:0003677">
    <property type="term" value="F:DNA binding"/>
    <property type="evidence" value="ECO:0007669"/>
    <property type="project" value="UniProtKB-KW"/>
</dbReference>
<reference evidence="8 9" key="1">
    <citation type="submission" date="2024-04" db="EMBL/GenBank/DDBJ databases">
        <authorList>
            <person name="Fracassetti M."/>
        </authorList>
    </citation>
    <scope>NUCLEOTIDE SEQUENCE [LARGE SCALE GENOMIC DNA]</scope>
</reference>
<keyword evidence="4" id="KW-0804">Transcription</keyword>
<keyword evidence="5" id="KW-0539">Nucleus</keyword>
<feature type="region of interest" description="Disordered" evidence="6">
    <location>
        <begin position="115"/>
        <end position="180"/>
    </location>
</feature>
<organism evidence="8 9">
    <name type="scientific">Linum trigynum</name>
    <dbReference type="NCBI Taxonomy" id="586398"/>
    <lineage>
        <taxon>Eukaryota</taxon>
        <taxon>Viridiplantae</taxon>
        <taxon>Streptophyta</taxon>
        <taxon>Embryophyta</taxon>
        <taxon>Tracheophyta</taxon>
        <taxon>Spermatophyta</taxon>
        <taxon>Magnoliopsida</taxon>
        <taxon>eudicotyledons</taxon>
        <taxon>Gunneridae</taxon>
        <taxon>Pentapetalae</taxon>
        <taxon>rosids</taxon>
        <taxon>fabids</taxon>
        <taxon>Malpighiales</taxon>
        <taxon>Linaceae</taxon>
        <taxon>Linum</taxon>
    </lineage>
</organism>
<evidence type="ECO:0000313" key="8">
    <source>
        <dbReference type="EMBL" id="CAL1389408.1"/>
    </source>
</evidence>
<dbReference type="Pfam" id="PF02362">
    <property type="entry name" value="B3"/>
    <property type="match status" value="1"/>
</dbReference>
<evidence type="ECO:0000313" key="9">
    <source>
        <dbReference type="Proteomes" id="UP001497516"/>
    </source>
</evidence>
<keyword evidence="3" id="KW-0238">DNA-binding</keyword>
<keyword evidence="2" id="KW-0805">Transcription regulation</keyword>
<evidence type="ECO:0000256" key="3">
    <source>
        <dbReference type="ARBA" id="ARBA00023125"/>
    </source>
</evidence>
<protein>
    <recommendedName>
        <fullName evidence="7">TF-B3 domain-containing protein</fullName>
    </recommendedName>
</protein>
<feature type="compositionally biased region" description="Basic and acidic residues" evidence="6">
    <location>
        <begin position="129"/>
        <end position="141"/>
    </location>
</feature>
<accession>A0AAV2EUZ3</accession>
<gene>
    <name evidence="8" type="ORF">LTRI10_LOCUS30266</name>
</gene>
<dbReference type="InterPro" id="IPR003340">
    <property type="entry name" value="B3_DNA-bd"/>
</dbReference>
<evidence type="ECO:0000256" key="4">
    <source>
        <dbReference type="ARBA" id="ARBA00023163"/>
    </source>
</evidence>
<dbReference type="EMBL" id="OZ034818">
    <property type="protein sequence ID" value="CAL1389408.1"/>
    <property type="molecule type" value="Genomic_DNA"/>
</dbReference>
<comment type="subcellular location">
    <subcellularLocation>
        <location evidence="1">Nucleus</location>
    </subcellularLocation>
</comment>
<evidence type="ECO:0000259" key="7">
    <source>
        <dbReference type="PROSITE" id="PS50863"/>
    </source>
</evidence>
<dbReference type="PROSITE" id="PS50863">
    <property type="entry name" value="B3"/>
    <property type="match status" value="2"/>
</dbReference>
<dbReference type="AlphaFoldDB" id="A0AAV2EUZ3"/>
<evidence type="ECO:0000256" key="5">
    <source>
        <dbReference type="ARBA" id="ARBA00023242"/>
    </source>
</evidence>
<feature type="domain" description="TF-B3" evidence="7">
    <location>
        <begin position="9"/>
        <end position="108"/>
    </location>
</feature>
<evidence type="ECO:0000256" key="6">
    <source>
        <dbReference type="SAM" id="MobiDB-lite"/>
    </source>
</evidence>
<dbReference type="PANTHER" id="PTHR31920">
    <property type="entry name" value="B3 DOMAIN-CONTAINING"/>
    <property type="match status" value="1"/>
</dbReference>